<dbReference type="AlphaFoldDB" id="A0A3R9PXT5"/>
<evidence type="ECO:0000256" key="4">
    <source>
        <dbReference type="ARBA" id="ARBA00023115"/>
    </source>
</evidence>
<name>A0A3R9PXT5_9CREN</name>
<keyword evidence="8" id="KW-0670">Pyruvate</keyword>
<dbReference type="EMBL" id="RXII01000046">
    <property type="protein sequence ID" value="RZN62492.1"/>
    <property type="molecule type" value="Genomic_DNA"/>
</dbReference>
<dbReference type="Gene3D" id="3.30.160.750">
    <property type="match status" value="1"/>
</dbReference>
<reference evidence="9 11" key="1">
    <citation type="submission" date="2018-10" db="EMBL/GenBank/DDBJ databases">
        <title>Co-occurring genomic capacity for anaerobic methane metabolism and dissimilatory sulfite reduction discovered in the Korarchaeota.</title>
        <authorList>
            <person name="Mckay L.J."/>
            <person name="Dlakic M."/>
            <person name="Fields M.W."/>
            <person name="Delmont T.O."/>
            <person name="Eren A.M."/>
            <person name="Jay Z.J."/>
            <person name="Klingelsmith K.B."/>
            <person name="Rusch D.B."/>
            <person name="Inskeep W.P."/>
        </authorList>
    </citation>
    <scope>NUCLEOTIDE SEQUENCE [LARGE SCALE GENOMIC DNA]</scope>
    <source>
        <strain evidence="9 11">MDKW</strain>
    </source>
</reference>
<comment type="cofactor">
    <cofactor evidence="1">
        <name>pyruvate</name>
        <dbReference type="ChEBI" id="CHEBI:15361"/>
    </cofactor>
</comment>
<protein>
    <recommendedName>
        <fullName evidence="13">Adenosylmethionine decarboxylase</fullName>
    </recommendedName>
</protein>
<evidence type="ECO:0000256" key="1">
    <source>
        <dbReference type="ARBA" id="ARBA00001928"/>
    </source>
</evidence>
<evidence type="ECO:0000313" key="10">
    <source>
        <dbReference type="EMBL" id="RZN62492.1"/>
    </source>
</evidence>
<evidence type="ECO:0000256" key="3">
    <source>
        <dbReference type="ARBA" id="ARBA00022813"/>
    </source>
</evidence>
<keyword evidence="7" id="KW-0704">Schiff base</keyword>
<dbReference type="InterPro" id="IPR042286">
    <property type="entry name" value="AdoMetDC_C"/>
</dbReference>
<keyword evidence="3" id="KW-0068">Autocatalytic cleavage</keyword>
<evidence type="ECO:0000256" key="2">
    <source>
        <dbReference type="ARBA" id="ARBA00022793"/>
    </source>
</evidence>
<evidence type="ECO:0000256" key="5">
    <source>
        <dbReference type="ARBA" id="ARBA00023145"/>
    </source>
</evidence>
<evidence type="ECO:0000313" key="11">
    <source>
        <dbReference type="Proteomes" id="UP000277582"/>
    </source>
</evidence>
<dbReference type="PANTHER" id="PTHR33866:SF2">
    <property type="entry name" value="S-ADENOSYLMETHIONINE DECARBOXYLASE PROENZYME"/>
    <property type="match status" value="1"/>
</dbReference>
<gene>
    <name evidence="9" type="ORF">D6D85_05090</name>
    <name evidence="10" type="ORF">EF810_02750</name>
</gene>
<dbReference type="InterPro" id="IPR042284">
    <property type="entry name" value="AdoMetDC_N"/>
</dbReference>
<dbReference type="EMBL" id="RCOS01000066">
    <property type="protein sequence ID" value="RSN75914.1"/>
    <property type="molecule type" value="Genomic_DNA"/>
</dbReference>
<dbReference type="InterPro" id="IPR016067">
    <property type="entry name" value="S-AdoMet_deCO2ase_core"/>
</dbReference>
<evidence type="ECO:0000256" key="7">
    <source>
        <dbReference type="ARBA" id="ARBA00023270"/>
    </source>
</evidence>
<dbReference type="GO" id="GO:0005829">
    <property type="term" value="C:cytosol"/>
    <property type="evidence" value="ECO:0007669"/>
    <property type="project" value="TreeGrafter"/>
</dbReference>
<evidence type="ECO:0000256" key="6">
    <source>
        <dbReference type="ARBA" id="ARBA00023239"/>
    </source>
</evidence>
<dbReference type="InterPro" id="IPR003826">
    <property type="entry name" value="AdoMetDC_fam_prok"/>
</dbReference>
<comment type="caution">
    <text evidence="9">The sequence shown here is derived from an EMBL/GenBank/DDBJ whole genome shotgun (WGS) entry which is preliminary data.</text>
</comment>
<reference evidence="10 12" key="2">
    <citation type="journal article" date="2019" name="Nat. Microbiol.">
        <title>Wide diversity of methane and short-chain alkane metabolisms in uncultured archaea.</title>
        <authorList>
            <person name="Borrel G."/>
            <person name="Adam P.S."/>
            <person name="McKay L.J."/>
            <person name="Chen L.X."/>
            <person name="Sierra-Garcia I.N."/>
            <person name="Sieber C.M."/>
            <person name="Letourneur Q."/>
            <person name="Ghozlane A."/>
            <person name="Andersen G.L."/>
            <person name="Li W.J."/>
            <person name="Hallam S.J."/>
            <person name="Muyzer G."/>
            <person name="de Oliveira V.M."/>
            <person name="Inskeep W.P."/>
            <person name="Banfield J.F."/>
            <person name="Gribaldo S."/>
        </authorList>
    </citation>
    <scope>NUCLEOTIDE SEQUENCE [LARGE SCALE GENOMIC DNA]</scope>
    <source>
        <strain evidence="10">NM4</strain>
    </source>
</reference>
<dbReference type="Pfam" id="PF02675">
    <property type="entry name" value="AdoMet_dc"/>
    <property type="match status" value="1"/>
</dbReference>
<dbReference type="Proteomes" id="UP000316217">
    <property type="component" value="Unassembled WGS sequence"/>
</dbReference>
<sequence>MIQLPENHLIGELYNISRKEVLDSPVLMEKLLRDLAEMIGEEILAIHVHEFEPYGVSAFLLLKEGYVALHTWPEHIYAAANVVNYSDEKWCWDTFNKLASLLSPSSQTAIIVKTGI</sequence>
<keyword evidence="6" id="KW-0456">Lyase</keyword>
<evidence type="ECO:0000256" key="8">
    <source>
        <dbReference type="ARBA" id="ARBA00023317"/>
    </source>
</evidence>
<evidence type="ECO:0000313" key="9">
    <source>
        <dbReference type="EMBL" id="RSN75914.1"/>
    </source>
</evidence>
<accession>A0A3R9PXT5</accession>
<dbReference type="PANTHER" id="PTHR33866">
    <property type="entry name" value="S-ADENOSYLMETHIONINE DECARBOXYLASE PROENZYME"/>
    <property type="match status" value="1"/>
</dbReference>
<evidence type="ECO:0008006" key="13">
    <source>
        <dbReference type="Google" id="ProtNLM"/>
    </source>
</evidence>
<dbReference type="GO" id="GO:0008295">
    <property type="term" value="P:spermidine biosynthetic process"/>
    <property type="evidence" value="ECO:0007669"/>
    <property type="project" value="InterPro"/>
</dbReference>
<dbReference type="Proteomes" id="UP000277582">
    <property type="component" value="Unassembled WGS sequence"/>
</dbReference>
<dbReference type="GO" id="GO:0004014">
    <property type="term" value="F:adenosylmethionine decarboxylase activity"/>
    <property type="evidence" value="ECO:0007669"/>
    <property type="project" value="InterPro"/>
</dbReference>
<evidence type="ECO:0000313" key="12">
    <source>
        <dbReference type="Proteomes" id="UP000316217"/>
    </source>
</evidence>
<proteinExistence type="predicted"/>
<dbReference type="Gene3D" id="3.30.360.110">
    <property type="entry name" value="S-adenosylmethionine decarboxylase domain"/>
    <property type="match status" value="1"/>
</dbReference>
<keyword evidence="11" id="KW-1185">Reference proteome</keyword>
<dbReference type="SUPFAM" id="SSF56276">
    <property type="entry name" value="S-adenosylmethionine decarboxylase"/>
    <property type="match status" value="1"/>
</dbReference>
<keyword evidence="5" id="KW-0865">Zymogen</keyword>
<keyword evidence="4" id="KW-0620">Polyamine biosynthesis</keyword>
<keyword evidence="2" id="KW-0210">Decarboxylase</keyword>
<organism evidence="9 11">
    <name type="scientific">Candidatus Methanodesulfokora washburnensis</name>
    <dbReference type="NCBI Taxonomy" id="2478471"/>
    <lineage>
        <taxon>Archaea</taxon>
        <taxon>Thermoproteota</taxon>
        <taxon>Candidatus Korarchaeia</taxon>
        <taxon>Candidatus Korarchaeia incertae sedis</taxon>
        <taxon>Candidatus Methanodesulfokora</taxon>
    </lineage>
</organism>